<evidence type="ECO:0000256" key="2">
    <source>
        <dbReference type="ARBA" id="ARBA00022573"/>
    </source>
</evidence>
<comment type="caution">
    <text evidence="8">The sequence shown here is derived from an EMBL/GenBank/DDBJ whole genome shotgun (WGS) entry which is preliminary data.</text>
</comment>
<reference evidence="8 9" key="1">
    <citation type="submission" date="2020-11" db="EMBL/GenBank/DDBJ databases">
        <title>Fusibacter basophilias sp. nov.</title>
        <authorList>
            <person name="Qiu D."/>
        </authorList>
    </citation>
    <scope>NUCLEOTIDE SEQUENCE [LARGE SCALE GENOMIC DNA]</scope>
    <source>
        <strain evidence="8 9">Q10-2</strain>
    </source>
</reference>
<dbReference type="InterPro" id="IPR014777">
    <property type="entry name" value="4pyrrole_Mease_sub1"/>
</dbReference>
<dbReference type="SUPFAM" id="SSF53790">
    <property type="entry name" value="Tetrapyrrole methylase"/>
    <property type="match status" value="1"/>
</dbReference>
<evidence type="ECO:0000256" key="3">
    <source>
        <dbReference type="ARBA" id="ARBA00022603"/>
    </source>
</evidence>
<comment type="pathway">
    <text evidence="1">Cofactor biosynthesis; adenosylcobalamin biosynthesis.</text>
</comment>
<evidence type="ECO:0000256" key="4">
    <source>
        <dbReference type="ARBA" id="ARBA00022679"/>
    </source>
</evidence>
<dbReference type="InterPro" id="IPR051810">
    <property type="entry name" value="Precorrin_MeTrfase"/>
</dbReference>
<dbReference type="InterPro" id="IPR000878">
    <property type="entry name" value="4pyrrol_Mease"/>
</dbReference>
<dbReference type="RefSeq" id="WP_194701496.1">
    <property type="nucleotide sequence ID" value="NZ_JADKNH010000005.1"/>
</dbReference>
<dbReference type="CDD" id="cd11646">
    <property type="entry name" value="Precorrin_3B_C17_MT"/>
    <property type="match status" value="1"/>
</dbReference>
<dbReference type="EMBL" id="JADKNH010000005">
    <property type="protein sequence ID" value="MBF4693251.1"/>
    <property type="molecule type" value="Genomic_DNA"/>
</dbReference>
<keyword evidence="4 6" id="KW-0808">Transferase</keyword>
<protein>
    <submittedName>
        <fullName evidence="8">Precorrin-3B C(17)-methyltransferase</fullName>
        <ecNumber evidence="8">2.1.1.131</ecNumber>
    </submittedName>
</protein>
<dbReference type="InterPro" id="IPR003043">
    <property type="entry name" value="Uropor_MeTrfase_CS"/>
</dbReference>
<keyword evidence="9" id="KW-1185">Reference proteome</keyword>
<dbReference type="Proteomes" id="UP000614200">
    <property type="component" value="Unassembled WGS sequence"/>
</dbReference>
<dbReference type="PANTHER" id="PTHR47036">
    <property type="entry name" value="COBALT-FACTOR III C(17)-METHYLTRANSFERASE-RELATED"/>
    <property type="match status" value="1"/>
</dbReference>
<dbReference type="InterPro" id="IPR035996">
    <property type="entry name" value="4pyrrol_Methylase_sf"/>
</dbReference>
<proteinExistence type="inferred from homology"/>
<name>A0ABR9ZS16_9FIRM</name>
<dbReference type="InterPro" id="IPR014776">
    <property type="entry name" value="4pyrrole_Mease_sub2"/>
</dbReference>
<dbReference type="NCBIfam" id="TIGR01466">
    <property type="entry name" value="cobJ_cbiH"/>
    <property type="match status" value="1"/>
</dbReference>
<evidence type="ECO:0000256" key="1">
    <source>
        <dbReference type="ARBA" id="ARBA00004953"/>
    </source>
</evidence>
<accession>A0ABR9ZS16</accession>
<evidence type="ECO:0000256" key="5">
    <source>
        <dbReference type="ARBA" id="ARBA00022691"/>
    </source>
</evidence>
<feature type="domain" description="Tetrapyrrole methylase" evidence="7">
    <location>
        <begin position="1"/>
        <end position="205"/>
    </location>
</feature>
<evidence type="ECO:0000313" key="9">
    <source>
        <dbReference type="Proteomes" id="UP000614200"/>
    </source>
</evidence>
<keyword evidence="5" id="KW-0949">S-adenosyl-L-methionine</keyword>
<evidence type="ECO:0000313" key="8">
    <source>
        <dbReference type="EMBL" id="MBF4693251.1"/>
    </source>
</evidence>
<keyword evidence="2" id="KW-0169">Cobalamin biosynthesis</keyword>
<keyword evidence="3 6" id="KW-0489">Methyltransferase</keyword>
<dbReference type="InterPro" id="IPR006363">
    <property type="entry name" value="Cbl_synth_CobJ/CibH_dom"/>
</dbReference>
<dbReference type="PANTHER" id="PTHR47036:SF1">
    <property type="entry name" value="COBALT-FACTOR III C(17)-METHYLTRANSFERASE-RELATED"/>
    <property type="match status" value="1"/>
</dbReference>
<gene>
    <name evidence="8" type="primary">cobJ</name>
    <name evidence="8" type="ORF">ISU02_08975</name>
</gene>
<dbReference type="Gene3D" id="3.40.1010.10">
    <property type="entry name" value="Cobalt-precorrin-4 Transmethylase, Domain 1"/>
    <property type="match status" value="1"/>
</dbReference>
<dbReference type="GO" id="GO:0030789">
    <property type="term" value="F:precorrin-3B C17-methyltransferase activity"/>
    <property type="evidence" value="ECO:0007669"/>
    <property type="project" value="UniProtKB-EC"/>
</dbReference>
<dbReference type="PROSITE" id="PS00840">
    <property type="entry name" value="SUMT_2"/>
    <property type="match status" value="1"/>
</dbReference>
<dbReference type="Pfam" id="PF00590">
    <property type="entry name" value="TP_methylase"/>
    <property type="match status" value="1"/>
</dbReference>
<comment type="similarity">
    <text evidence="6">Belongs to the precorrin methyltransferase family.</text>
</comment>
<sequence length="238" mass="26035">MIYVIGIGPGAIEKMSEEAKIAINRSDIIVGYKTYIKLIESLLTEQEVISNGMRGEVERCKEAIERSRTGKTVSVISSGDAGVYGMAGLIYELANADDVIKVIPGITASSASAACLGAPLMHDYCHISLSDLLTPYDLIMDRVKHAAHGDFVICFYNPKSHGRKDHIKVALDHIRAIQGDHILVGVVKDASREEEASYIFKIDEVDYDLIDMTSMVIVGNQATKVIHGKMVTPRGYHV</sequence>
<evidence type="ECO:0000256" key="6">
    <source>
        <dbReference type="RuleBase" id="RU003960"/>
    </source>
</evidence>
<dbReference type="Gene3D" id="3.30.950.10">
    <property type="entry name" value="Methyltransferase, Cobalt-precorrin-4 Transmethylase, Domain 2"/>
    <property type="match status" value="1"/>
</dbReference>
<evidence type="ECO:0000259" key="7">
    <source>
        <dbReference type="Pfam" id="PF00590"/>
    </source>
</evidence>
<dbReference type="EC" id="2.1.1.131" evidence="8"/>
<organism evidence="8 9">
    <name type="scientific">Fusibacter ferrireducens</name>
    <dbReference type="NCBI Taxonomy" id="2785058"/>
    <lineage>
        <taxon>Bacteria</taxon>
        <taxon>Bacillati</taxon>
        <taxon>Bacillota</taxon>
        <taxon>Clostridia</taxon>
        <taxon>Eubacteriales</taxon>
        <taxon>Eubacteriales Family XII. Incertae Sedis</taxon>
        <taxon>Fusibacter</taxon>
    </lineage>
</organism>
<dbReference type="GO" id="GO:0032259">
    <property type="term" value="P:methylation"/>
    <property type="evidence" value="ECO:0007669"/>
    <property type="project" value="UniProtKB-KW"/>
</dbReference>